<evidence type="ECO:0000256" key="3">
    <source>
        <dbReference type="SAM" id="MobiDB-lite"/>
    </source>
</evidence>
<comment type="caution">
    <text evidence="6">The sequence shown here is derived from an EMBL/GenBank/DDBJ whole genome shotgun (WGS) entry which is preliminary data.</text>
</comment>
<dbReference type="PROSITE" id="PS51762">
    <property type="entry name" value="GH16_2"/>
    <property type="match status" value="1"/>
</dbReference>
<keyword evidence="4" id="KW-0812">Transmembrane</keyword>
<dbReference type="AlphaFoldDB" id="A0A433D8Z8"/>
<dbReference type="PANTHER" id="PTHR31062">
    <property type="entry name" value="XYLOGLUCAN ENDOTRANSGLUCOSYLASE/HYDROLASE PROTEIN 8-RELATED"/>
    <property type="match status" value="1"/>
</dbReference>
<dbReference type="Proteomes" id="UP000268093">
    <property type="component" value="Unassembled WGS sequence"/>
</dbReference>
<evidence type="ECO:0000259" key="5">
    <source>
        <dbReference type="PROSITE" id="PS51762"/>
    </source>
</evidence>
<accession>A0A433D8Z8</accession>
<dbReference type="OrthoDB" id="4781at2759"/>
<feature type="domain" description="GH16" evidence="5">
    <location>
        <begin position="210"/>
        <end position="426"/>
    </location>
</feature>
<evidence type="ECO:0000256" key="2">
    <source>
        <dbReference type="ARBA" id="ARBA00023295"/>
    </source>
</evidence>
<reference evidence="6 7" key="1">
    <citation type="journal article" date="2018" name="New Phytol.">
        <title>Phylogenomics of Endogonaceae and evolution of mycorrhizas within Mucoromycota.</title>
        <authorList>
            <person name="Chang Y."/>
            <person name="Desiro A."/>
            <person name="Na H."/>
            <person name="Sandor L."/>
            <person name="Lipzen A."/>
            <person name="Clum A."/>
            <person name="Barry K."/>
            <person name="Grigoriev I.V."/>
            <person name="Martin F.M."/>
            <person name="Stajich J.E."/>
            <person name="Smith M.E."/>
            <person name="Bonito G."/>
            <person name="Spatafora J.W."/>
        </authorList>
    </citation>
    <scope>NUCLEOTIDE SEQUENCE [LARGE SCALE GENOMIC DNA]</scope>
    <source>
        <strain evidence="6 7">GMNB39</strain>
    </source>
</reference>
<keyword evidence="4" id="KW-1133">Transmembrane helix</keyword>
<feature type="region of interest" description="Disordered" evidence="3">
    <location>
        <begin position="205"/>
        <end position="225"/>
    </location>
</feature>
<dbReference type="SUPFAM" id="SSF49899">
    <property type="entry name" value="Concanavalin A-like lectins/glucanases"/>
    <property type="match status" value="1"/>
</dbReference>
<gene>
    <name evidence="6" type="ORF">BC936DRAFT_145850</name>
</gene>
<sequence length="526" mass="57115">MFNTKRVLRHCFAVFSIYTISISTYSFLTVSALRTHHLATTPSNPNFNFSNRTYDNLGLLKNKIHNVIVVYGTIRGRTHLGKPRSIWHSASRSASSNRMLLWLWSERSLKLYALSVSGIGVVCRCYHRALSTNFSRFTTPPLVRPRDGHNCIITRSRSDVAKVDQGVGLLRIEGSGGLFPRLPLLLTFASLLVLARADEDHHHDDATTTAAVDTAPTPTGTGPSGTCTPWTVDFSKIADGTSPLTLGFYDAWCAKNTYIQGGHLILKLDHDCGPNLASKLQFQEGRVDVTIKTAYSSGVVTAYSLLSTGTVNRDEIDLEWVGIDPDHVQTMYFVKGARVKGAEDALLFDIGGDTSQAEHTYSVEYKSDSITWFIDNTEKRVVKAAESSPYLTEPLQLHLGVWDASVEAPDWAGKIDWTKSVNNTFLAYVSKVSITPYSCVNYNEVIPATNSKVEVGSPGSSVPAASATPALKARDYDTVPVPVPALKRSPVEGAAPLEKRSAAAAALSPVGLVVALAAVALAMVQL</sequence>
<keyword evidence="7" id="KW-1185">Reference proteome</keyword>
<dbReference type="InterPro" id="IPR013320">
    <property type="entry name" value="ConA-like_dom_sf"/>
</dbReference>
<dbReference type="GO" id="GO:0004553">
    <property type="term" value="F:hydrolase activity, hydrolyzing O-glycosyl compounds"/>
    <property type="evidence" value="ECO:0007669"/>
    <property type="project" value="InterPro"/>
</dbReference>
<keyword evidence="2" id="KW-0326">Glycosidase</keyword>
<evidence type="ECO:0000256" key="1">
    <source>
        <dbReference type="ARBA" id="ARBA00022801"/>
    </source>
</evidence>
<feature type="compositionally biased region" description="Low complexity" evidence="3">
    <location>
        <begin position="207"/>
        <end position="225"/>
    </location>
</feature>
<feature type="transmembrane region" description="Helical" evidence="4">
    <location>
        <begin position="12"/>
        <end position="33"/>
    </location>
</feature>
<protein>
    <submittedName>
        <fullName evidence="6">Glycosyl hydrolases family 16-domain-containing protein</fullName>
    </submittedName>
</protein>
<keyword evidence="4" id="KW-0472">Membrane</keyword>
<evidence type="ECO:0000313" key="6">
    <source>
        <dbReference type="EMBL" id="RUP47329.1"/>
    </source>
</evidence>
<keyword evidence="1 6" id="KW-0378">Hydrolase</keyword>
<feature type="transmembrane region" description="Helical" evidence="4">
    <location>
        <begin position="502"/>
        <end position="524"/>
    </location>
</feature>
<name>A0A433D8Z8_9FUNG</name>
<evidence type="ECO:0000313" key="7">
    <source>
        <dbReference type="Proteomes" id="UP000268093"/>
    </source>
</evidence>
<proteinExistence type="predicted"/>
<dbReference type="GO" id="GO:0005975">
    <property type="term" value="P:carbohydrate metabolic process"/>
    <property type="evidence" value="ECO:0007669"/>
    <property type="project" value="InterPro"/>
</dbReference>
<dbReference type="InterPro" id="IPR000757">
    <property type="entry name" value="Beta-glucanase-like"/>
</dbReference>
<dbReference type="Pfam" id="PF00722">
    <property type="entry name" value="Glyco_hydro_16"/>
    <property type="match status" value="1"/>
</dbReference>
<dbReference type="InterPro" id="IPR044791">
    <property type="entry name" value="Beta-glucanase/XTH"/>
</dbReference>
<dbReference type="Gene3D" id="2.60.120.200">
    <property type="match status" value="1"/>
</dbReference>
<organism evidence="6 7">
    <name type="scientific">Jimgerdemannia flammicorona</name>
    <dbReference type="NCBI Taxonomy" id="994334"/>
    <lineage>
        <taxon>Eukaryota</taxon>
        <taxon>Fungi</taxon>
        <taxon>Fungi incertae sedis</taxon>
        <taxon>Mucoromycota</taxon>
        <taxon>Mucoromycotina</taxon>
        <taxon>Endogonomycetes</taxon>
        <taxon>Endogonales</taxon>
        <taxon>Endogonaceae</taxon>
        <taxon>Jimgerdemannia</taxon>
    </lineage>
</organism>
<evidence type="ECO:0000256" key="4">
    <source>
        <dbReference type="SAM" id="Phobius"/>
    </source>
</evidence>
<dbReference type="EMBL" id="RBNI01004669">
    <property type="protein sequence ID" value="RUP47329.1"/>
    <property type="molecule type" value="Genomic_DNA"/>
</dbReference>